<organism evidence="14">
    <name type="scientific">Ammonifex degensii</name>
    <dbReference type="NCBI Taxonomy" id="42838"/>
    <lineage>
        <taxon>Bacteria</taxon>
        <taxon>Bacillati</taxon>
        <taxon>Bacillota</taxon>
        <taxon>Clostridia</taxon>
        <taxon>Thermoanaerobacterales</taxon>
        <taxon>Thermoanaerobacteraceae</taxon>
        <taxon>Ammonifex</taxon>
    </lineage>
</organism>
<comment type="caution">
    <text evidence="14">The sequence shown here is derived from an EMBL/GenBank/DDBJ whole genome shotgun (WGS) entry which is preliminary data.</text>
</comment>
<evidence type="ECO:0000259" key="13">
    <source>
        <dbReference type="PROSITE" id="PS51462"/>
    </source>
</evidence>
<evidence type="ECO:0000256" key="10">
    <source>
        <dbReference type="ARBA" id="ARBA00035861"/>
    </source>
</evidence>
<dbReference type="GO" id="GO:0044716">
    <property type="term" value="F:8-oxo-GDP phosphatase activity"/>
    <property type="evidence" value="ECO:0007669"/>
    <property type="project" value="TreeGrafter"/>
</dbReference>
<dbReference type="GO" id="GO:0046872">
    <property type="term" value="F:metal ion binding"/>
    <property type="evidence" value="ECO:0007669"/>
    <property type="project" value="UniProtKB-KW"/>
</dbReference>
<keyword evidence="7 12" id="KW-0378">Hydrolase</keyword>
<keyword evidence="3" id="KW-0515">Mutator protein</keyword>
<keyword evidence="4" id="KW-0235">DNA replication</keyword>
<dbReference type="PROSITE" id="PS51462">
    <property type="entry name" value="NUDIX"/>
    <property type="match status" value="1"/>
</dbReference>
<dbReference type="InterPro" id="IPR020476">
    <property type="entry name" value="Nudix_hydrolase"/>
</dbReference>
<dbReference type="GO" id="GO:0006260">
    <property type="term" value="P:DNA replication"/>
    <property type="evidence" value="ECO:0007669"/>
    <property type="project" value="UniProtKB-KW"/>
</dbReference>
<reference evidence="14" key="1">
    <citation type="journal article" date="2020" name="mSystems">
        <title>Genome- and Community-Level Interaction Insights into Carbon Utilization and Element Cycling Functions of Hydrothermarchaeota in Hydrothermal Sediment.</title>
        <authorList>
            <person name="Zhou Z."/>
            <person name="Liu Y."/>
            <person name="Xu W."/>
            <person name="Pan J."/>
            <person name="Luo Z.H."/>
            <person name="Li M."/>
        </authorList>
    </citation>
    <scope>NUCLEOTIDE SEQUENCE [LARGE SCALE GENOMIC DNA]</scope>
    <source>
        <strain evidence="14">SpSt-300</strain>
    </source>
</reference>
<sequence>MSTSSRESSKKYPLIVTAAVIRDGDKVLIAQRQGGPLAGKWEFPGGKLEPGEGPEECLVRELREELGIEAAVKDIFAVVYHEYDFGPILLLAYACALSGPCAMPQNAGVRWAGREDLCALDFAPADRLIVKKLGRVLA</sequence>
<dbReference type="GO" id="GO:0044715">
    <property type="term" value="F:8-oxo-dGDP phosphatase activity"/>
    <property type="evidence" value="ECO:0007669"/>
    <property type="project" value="TreeGrafter"/>
</dbReference>
<keyword evidence="8" id="KW-0460">Magnesium</keyword>
<feature type="domain" description="Nudix hydrolase" evidence="13">
    <location>
        <begin position="11"/>
        <end position="135"/>
    </location>
</feature>
<evidence type="ECO:0000313" key="14">
    <source>
        <dbReference type="EMBL" id="HEL65575.1"/>
    </source>
</evidence>
<dbReference type="GO" id="GO:0008413">
    <property type="term" value="F:8-oxo-7,8-dihydroguanosine triphosphate pyrophosphatase activity"/>
    <property type="evidence" value="ECO:0007669"/>
    <property type="project" value="TreeGrafter"/>
</dbReference>
<dbReference type="InterPro" id="IPR047127">
    <property type="entry name" value="MutT-like"/>
</dbReference>
<dbReference type="GO" id="GO:0006281">
    <property type="term" value="P:DNA repair"/>
    <property type="evidence" value="ECO:0007669"/>
    <property type="project" value="UniProtKB-KW"/>
</dbReference>
<dbReference type="EC" id="3.6.1.55" evidence="11"/>
<name>A0A7C2HUJ4_9THEO</name>
<dbReference type="Pfam" id="PF00293">
    <property type="entry name" value="NUDIX"/>
    <property type="match status" value="1"/>
</dbReference>
<protein>
    <recommendedName>
        <fullName evidence="11">8-oxo-dGTP diphosphatase</fullName>
        <ecNumber evidence="11">3.6.1.55</ecNumber>
    </recommendedName>
</protein>
<comment type="cofactor">
    <cofactor evidence="1">
        <name>Mg(2+)</name>
        <dbReference type="ChEBI" id="CHEBI:18420"/>
    </cofactor>
</comment>
<keyword evidence="9" id="KW-0234">DNA repair</keyword>
<dbReference type="Gene3D" id="3.90.79.10">
    <property type="entry name" value="Nucleoside Triphosphate Pyrophosphohydrolase"/>
    <property type="match status" value="1"/>
</dbReference>
<dbReference type="AlphaFoldDB" id="A0A7C2HUJ4"/>
<accession>A0A7C2HUJ4</accession>
<dbReference type="InterPro" id="IPR020084">
    <property type="entry name" value="NUDIX_hydrolase_CS"/>
</dbReference>
<evidence type="ECO:0000256" key="9">
    <source>
        <dbReference type="ARBA" id="ARBA00023204"/>
    </source>
</evidence>
<evidence type="ECO:0000256" key="4">
    <source>
        <dbReference type="ARBA" id="ARBA00022705"/>
    </source>
</evidence>
<dbReference type="SUPFAM" id="SSF55811">
    <property type="entry name" value="Nudix"/>
    <property type="match status" value="1"/>
</dbReference>
<dbReference type="PRINTS" id="PR00502">
    <property type="entry name" value="NUDIXFAMILY"/>
</dbReference>
<dbReference type="GO" id="GO:0035539">
    <property type="term" value="F:8-oxo-7,8-dihydrodeoxyguanosine triphosphate pyrophosphatase activity"/>
    <property type="evidence" value="ECO:0007669"/>
    <property type="project" value="UniProtKB-EC"/>
</dbReference>
<dbReference type="EMBL" id="DSMU01000175">
    <property type="protein sequence ID" value="HEL65575.1"/>
    <property type="molecule type" value="Genomic_DNA"/>
</dbReference>
<evidence type="ECO:0000256" key="11">
    <source>
        <dbReference type="ARBA" id="ARBA00038905"/>
    </source>
</evidence>
<evidence type="ECO:0000256" key="1">
    <source>
        <dbReference type="ARBA" id="ARBA00001946"/>
    </source>
</evidence>
<dbReference type="CDD" id="cd03425">
    <property type="entry name" value="NUDIX_MutT_NudA_like"/>
    <property type="match status" value="1"/>
</dbReference>
<evidence type="ECO:0000256" key="7">
    <source>
        <dbReference type="ARBA" id="ARBA00022801"/>
    </source>
</evidence>
<dbReference type="InterPro" id="IPR015797">
    <property type="entry name" value="NUDIX_hydrolase-like_dom_sf"/>
</dbReference>
<keyword evidence="5" id="KW-0479">Metal-binding</keyword>
<proteinExistence type="inferred from homology"/>
<evidence type="ECO:0000256" key="8">
    <source>
        <dbReference type="ARBA" id="ARBA00022842"/>
    </source>
</evidence>
<evidence type="ECO:0000256" key="12">
    <source>
        <dbReference type="RuleBase" id="RU003476"/>
    </source>
</evidence>
<dbReference type="InterPro" id="IPR000086">
    <property type="entry name" value="NUDIX_hydrolase_dom"/>
</dbReference>
<dbReference type="PANTHER" id="PTHR47707">
    <property type="entry name" value="8-OXO-DGTP DIPHOSPHATASE"/>
    <property type="match status" value="1"/>
</dbReference>
<dbReference type="PROSITE" id="PS00893">
    <property type="entry name" value="NUDIX_BOX"/>
    <property type="match status" value="1"/>
</dbReference>
<comment type="catalytic activity">
    <reaction evidence="10">
        <text>8-oxo-dGTP + H2O = 8-oxo-dGMP + diphosphate + H(+)</text>
        <dbReference type="Rhea" id="RHEA:31575"/>
        <dbReference type="ChEBI" id="CHEBI:15377"/>
        <dbReference type="ChEBI" id="CHEBI:15378"/>
        <dbReference type="ChEBI" id="CHEBI:33019"/>
        <dbReference type="ChEBI" id="CHEBI:63224"/>
        <dbReference type="ChEBI" id="CHEBI:77896"/>
        <dbReference type="EC" id="3.6.1.55"/>
    </reaction>
</comment>
<evidence type="ECO:0000256" key="5">
    <source>
        <dbReference type="ARBA" id="ARBA00022723"/>
    </source>
</evidence>
<evidence type="ECO:0000256" key="6">
    <source>
        <dbReference type="ARBA" id="ARBA00022763"/>
    </source>
</evidence>
<dbReference type="PANTHER" id="PTHR47707:SF1">
    <property type="entry name" value="NUDIX HYDROLASE FAMILY PROTEIN"/>
    <property type="match status" value="1"/>
</dbReference>
<evidence type="ECO:0000256" key="2">
    <source>
        <dbReference type="ARBA" id="ARBA00005582"/>
    </source>
</evidence>
<comment type="similarity">
    <text evidence="2 12">Belongs to the Nudix hydrolase family.</text>
</comment>
<evidence type="ECO:0000256" key="3">
    <source>
        <dbReference type="ARBA" id="ARBA00022457"/>
    </source>
</evidence>
<keyword evidence="6" id="KW-0227">DNA damage</keyword>
<gene>
    <name evidence="14" type="ORF">ENQ34_02695</name>
</gene>